<dbReference type="PANTHER" id="PTHR45528">
    <property type="entry name" value="SENSOR HISTIDINE KINASE CPXA"/>
    <property type="match status" value="1"/>
</dbReference>
<evidence type="ECO:0000256" key="6">
    <source>
        <dbReference type="ARBA" id="ARBA00022777"/>
    </source>
</evidence>
<evidence type="ECO:0000313" key="10">
    <source>
        <dbReference type="EMBL" id="MBV7392084.1"/>
    </source>
</evidence>
<dbReference type="RefSeq" id="WP_218327296.1">
    <property type="nucleotide sequence ID" value="NZ_JAHUZB010000007.1"/>
</dbReference>
<keyword evidence="4" id="KW-0597">Phosphoprotein</keyword>
<keyword evidence="5" id="KW-0808">Transferase</keyword>
<protein>
    <recommendedName>
        <fullName evidence="3">histidine kinase</fullName>
        <ecNumber evidence="3">2.7.13.3</ecNumber>
    </recommendedName>
</protein>
<sequence>MAKKQSIGLTNYVTRILFMAFGGTFLIILLIVATFLVMLQTNFIAPSNIGETAARNTIEDLTAQGHFSTNFDTSYFNYIYFNAEGEVVSSSLQNKELTDVKKRYENLNQDYSNGAYLKFSDGSYSLFVWQYQALFTNVWLRRCLPRPEFLFFGITLLLLVLYSVFIIRFASKNLSSKISLINQASQQVARQDLDSPIKMKSGIKEFDSSLNSMEEMRQTLKNSLVQQWQAQQQQKQDLAALSHDIKTPLTIISGNSELLLEDELTAPQKESVRAIFESSQRAQHYLQVLQQVSNFDLQMKEKTEMSVKALLKEIDEILRPLAKQKNLLITYSFPEGLKIFADVFNLVRALITLGENAINYSTVGEIKISVTKEDNYINFVFEDTGPGFSDEGLKHATEMFWQQDQSRSTNVNYGIGLALAKKVAEDHGGKINIENKNGGARVTLVIES</sequence>
<dbReference type="Proteomes" id="UP000774130">
    <property type="component" value="Unassembled WGS sequence"/>
</dbReference>
<dbReference type="PROSITE" id="PS50109">
    <property type="entry name" value="HIS_KIN"/>
    <property type="match status" value="1"/>
</dbReference>
<dbReference type="Pfam" id="PF02518">
    <property type="entry name" value="HATPase_c"/>
    <property type="match status" value="1"/>
</dbReference>
<feature type="transmembrane region" description="Helical" evidence="8">
    <location>
        <begin position="12"/>
        <end position="38"/>
    </location>
</feature>
<dbReference type="SMART" id="SM00387">
    <property type="entry name" value="HATPase_c"/>
    <property type="match status" value="1"/>
</dbReference>
<dbReference type="InterPro" id="IPR003594">
    <property type="entry name" value="HATPase_dom"/>
</dbReference>
<comment type="subcellular location">
    <subcellularLocation>
        <location evidence="2">Membrane</location>
        <topology evidence="2">Multi-pass membrane protein</topology>
    </subcellularLocation>
</comment>
<dbReference type="EC" id="2.7.13.3" evidence="3"/>
<dbReference type="CDD" id="cd00082">
    <property type="entry name" value="HisKA"/>
    <property type="match status" value="1"/>
</dbReference>
<reference evidence="10 11" key="1">
    <citation type="submission" date="2021-06" db="EMBL/GenBank/DDBJ databases">
        <title>Enterococcus alishanensis sp. nov., a novel lactic acid bacterium isolated from fresh coffee beans.</title>
        <authorList>
            <person name="Chen Y.-S."/>
        </authorList>
    </citation>
    <scope>NUCLEOTIDE SEQUENCE [LARGE SCALE GENOMIC DNA]</scope>
    <source>
        <strain evidence="10 11">ALS3</strain>
    </source>
</reference>
<evidence type="ECO:0000256" key="5">
    <source>
        <dbReference type="ARBA" id="ARBA00022679"/>
    </source>
</evidence>
<gene>
    <name evidence="10" type="ORF">KUA55_15485</name>
</gene>
<evidence type="ECO:0000256" key="3">
    <source>
        <dbReference type="ARBA" id="ARBA00012438"/>
    </source>
</evidence>
<evidence type="ECO:0000256" key="7">
    <source>
        <dbReference type="ARBA" id="ARBA00023136"/>
    </source>
</evidence>
<keyword evidence="8" id="KW-0812">Transmembrane</keyword>
<evidence type="ECO:0000259" key="9">
    <source>
        <dbReference type="PROSITE" id="PS50109"/>
    </source>
</evidence>
<dbReference type="InterPro" id="IPR050398">
    <property type="entry name" value="HssS/ArlS-like"/>
</dbReference>
<keyword evidence="7 8" id="KW-0472">Membrane</keyword>
<proteinExistence type="predicted"/>
<comment type="catalytic activity">
    <reaction evidence="1">
        <text>ATP + protein L-histidine = ADP + protein N-phospho-L-histidine.</text>
        <dbReference type="EC" id="2.7.13.3"/>
    </reaction>
</comment>
<organism evidence="10 11">
    <name type="scientific">Enterococcus alishanensis</name>
    <dbReference type="NCBI Taxonomy" id="1303817"/>
    <lineage>
        <taxon>Bacteria</taxon>
        <taxon>Bacillati</taxon>
        <taxon>Bacillota</taxon>
        <taxon>Bacilli</taxon>
        <taxon>Lactobacillales</taxon>
        <taxon>Enterococcaceae</taxon>
        <taxon>Enterococcus</taxon>
    </lineage>
</organism>
<dbReference type="PANTHER" id="PTHR45528:SF8">
    <property type="entry name" value="HISTIDINE KINASE"/>
    <property type="match status" value="1"/>
</dbReference>
<dbReference type="InterPro" id="IPR005467">
    <property type="entry name" value="His_kinase_dom"/>
</dbReference>
<feature type="transmembrane region" description="Helical" evidence="8">
    <location>
        <begin position="149"/>
        <end position="170"/>
    </location>
</feature>
<dbReference type="InterPro" id="IPR003661">
    <property type="entry name" value="HisK_dim/P_dom"/>
</dbReference>
<dbReference type="Pfam" id="PF00512">
    <property type="entry name" value="HisKA"/>
    <property type="match status" value="1"/>
</dbReference>
<keyword evidence="11" id="KW-1185">Reference proteome</keyword>
<comment type="caution">
    <text evidence="10">The sequence shown here is derived from an EMBL/GenBank/DDBJ whole genome shotgun (WGS) entry which is preliminary data.</text>
</comment>
<dbReference type="GO" id="GO:0016301">
    <property type="term" value="F:kinase activity"/>
    <property type="evidence" value="ECO:0007669"/>
    <property type="project" value="UniProtKB-KW"/>
</dbReference>
<accession>A0ABS6TGP5</accession>
<keyword evidence="8" id="KW-1133">Transmembrane helix</keyword>
<dbReference type="SMART" id="SM00388">
    <property type="entry name" value="HisKA"/>
    <property type="match status" value="1"/>
</dbReference>
<keyword evidence="6 10" id="KW-0418">Kinase</keyword>
<evidence type="ECO:0000256" key="8">
    <source>
        <dbReference type="SAM" id="Phobius"/>
    </source>
</evidence>
<evidence type="ECO:0000256" key="1">
    <source>
        <dbReference type="ARBA" id="ARBA00000085"/>
    </source>
</evidence>
<dbReference type="EMBL" id="JAHUZB010000007">
    <property type="protein sequence ID" value="MBV7392084.1"/>
    <property type="molecule type" value="Genomic_DNA"/>
</dbReference>
<feature type="domain" description="Histidine kinase" evidence="9">
    <location>
        <begin position="240"/>
        <end position="448"/>
    </location>
</feature>
<evidence type="ECO:0000256" key="4">
    <source>
        <dbReference type="ARBA" id="ARBA00022553"/>
    </source>
</evidence>
<name>A0ABS6TGP5_9ENTE</name>
<evidence type="ECO:0000313" key="11">
    <source>
        <dbReference type="Proteomes" id="UP000774130"/>
    </source>
</evidence>
<evidence type="ECO:0000256" key="2">
    <source>
        <dbReference type="ARBA" id="ARBA00004141"/>
    </source>
</evidence>